<keyword evidence="3" id="KW-1185">Reference proteome</keyword>
<accession>A0ABS2RC98</accession>
<dbReference type="Proteomes" id="UP000823485">
    <property type="component" value="Unassembled WGS sequence"/>
</dbReference>
<comment type="caution">
    <text evidence="2">The sequence shown here is derived from an EMBL/GenBank/DDBJ whole genome shotgun (WGS) entry which is preliminary data.</text>
</comment>
<evidence type="ECO:0000256" key="1">
    <source>
        <dbReference type="SAM" id="Phobius"/>
    </source>
</evidence>
<name>A0ABS2RC98_9BACI</name>
<dbReference type="EMBL" id="JAFBFH010000042">
    <property type="protein sequence ID" value="MBM7717278.1"/>
    <property type="molecule type" value="Genomic_DNA"/>
</dbReference>
<feature type="transmembrane region" description="Helical" evidence="1">
    <location>
        <begin position="6"/>
        <end position="25"/>
    </location>
</feature>
<evidence type="ECO:0000313" key="3">
    <source>
        <dbReference type="Proteomes" id="UP000823485"/>
    </source>
</evidence>
<gene>
    <name evidence="2" type="ORF">JOC94_004303</name>
</gene>
<reference evidence="2 3" key="1">
    <citation type="submission" date="2021-01" db="EMBL/GenBank/DDBJ databases">
        <title>Genomic Encyclopedia of Type Strains, Phase IV (KMG-IV): sequencing the most valuable type-strain genomes for metagenomic binning, comparative biology and taxonomic classification.</title>
        <authorList>
            <person name="Goeker M."/>
        </authorList>
    </citation>
    <scope>NUCLEOTIDE SEQUENCE [LARGE SCALE GENOMIC DNA]</scope>
    <source>
        <strain evidence="2 3">DSM 105453</strain>
    </source>
</reference>
<dbReference type="RefSeq" id="WP_077111284.1">
    <property type="nucleotide sequence ID" value="NZ_JAFBFH010000042.1"/>
</dbReference>
<proteinExistence type="predicted"/>
<protein>
    <submittedName>
        <fullName evidence="2">Uncharacterized protein</fullName>
    </submittedName>
</protein>
<sequence>MDFGSVLILGSVVVFAILLSVGPYLELKGKILFEKQEKDPVLKGRFGMGLMVVSFFMFVIALILRSVLAGSVVTPFVMIGYLLWIVGGIIAVARNELLSFMVSEEEKEAVKGENR</sequence>
<evidence type="ECO:0000313" key="2">
    <source>
        <dbReference type="EMBL" id="MBM7717278.1"/>
    </source>
</evidence>
<organism evidence="2 3">
    <name type="scientific">Siminovitchia thermophila</name>
    <dbReference type="NCBI Taxonomy" id="1245522"/>
    <lineage>
        <taxon>Bacteria</taxon>
        <taxon>Bacillati</taxon>
        <taxon>Bacillota</taxon>
        <taxon>Bacilli</taxon>
        <taxon>Bacillales</taxon>
        <taxon>Bacillaceae</taxon>
        <taxon>Siminovitchia</taxon>
    </lineage>
</organism>
<feature type="transmembrane region" description="Helical" evidence="1">
    <location>
        <begin position="46"/>
        <end position="67"/>
    </location>
</feature>
<feature type="transmembrane region" description="Helical" evidence="1">
    <location>
        <begin position="73"/>
        <end position="93"/>
    </location>
</feature>
<keyword evidence="1" id="KW-1133">Transmembrane helix</keyword>
<keyword evidence="1" id="KW-0472">Membrane</keyword>
<keyword evidence="1" id="KW-0812">Transmembrane</keyword>